<reference evidence="1" key="1">
    <citation type="submission" date="2018-05" db="EMBL/GenBank/DDBJ databases">
        <authorList>
            <person name="Lanie J.A."/>
            <person name="Ng W.-L."/>
            <person name="Kazmierczak K.M."/>
            <person name="Andrzejewski T.M."/>
            <person name="Davidsen T.M."/>
            <person name="Wayne K.J."/>
            <person name="Tettelin H."/>
            <person name="Glass J.I."/>
            <person name="Rusch D."/>
            <person name="Podicherti R."/>
            <person name="Tsui H.-C.T."/>
            <person name="Winkler M.E."/>
        </authorList>
    </citation>
    <scope>NUCLEOTIDE SEQUENCE</scope>
</reference>
<feature type="non-terminal residue" evidence="1">
    <location>
        <position position="50"/>
    </location>
</feature>
<organism evidence="1">
    <name type="scientific">marine metagenome</name>
    <dbReference type="NCBI Taxonomy" id="408172"/>
    <lineage>
        <taxon>unclassified sequences</taxon>
        <taxon>metagenomes</taxon>
        <taxon>ecological metagenomes</taxon>
    </lineage>
</organism>
<name>A0A382IQK4_9ZZZZ</name>
<proteinExistence type="predicted"/>
<sequence length="50" mass="5307">MGFGATALSALLQDKAFAGLDSSGKDRHSALNPLLPRKPHFPARAKSVIF</sequence>
<gene>
    <name evidence="1" type="ORF">METZ01_LOCUS254750</name>
</gene>
<evidence type="ECO:0000313" key="1">
    <source>
        <dbReference type="EMBL" id="SVC01896.1"/>
    </source>
</evidence>
<dbReference type="AlphaFoldDB" id="A0A382IQK4"/>
<accession>A0A382IQK4</accession>
<dbReference type="EMBL" id="UINC01068920">
    <property type="protein sequence ID" value="SVC01896.1"/>
    <property type="molecule type" value="Genomic_DNA"/>
</dbReference>
<protein>
    <submittedName>
        <fullName evidence="1">Uncharacterized protein</fullName>
    </submittedName>
</protein>